<evidence type="ECO:0000313" key="1">
    <source>
        <dbReference type="EMBL" id="MBB5039250.1"/>
    </source>
</evidence>
<organism evidence="1 2">
    <name type="scientific">Prosthecobacter dejongeii</name>
    <dbReference type="NCBI Taxonomy" id="48465"/>
    <lineage>
        <taxon>Bacteria</taxon>
        <taxon>Pseudomonadati</taxon>
        <taxon>Verrucomicrobiota</taxon>
        <taxon>Verrucomicrobiia</taxon>
        <taxon>Verrucomicrobiales</taxon>
        <taxon>Verrucomicrobiaceae</taxon>
        <taxon>Prosthecobacter</taxon>
    </lineage>
</organism>
<protein>
    <submittedName>
        <fullName evidence="1">Uncharacterized protein</fullName>
    </submittedName>
</protein>
<dbReference type="EMBL" id="JACHIF010000007">
    <property type="protein sequence ID" value="MBB5039250.1"/>
    <property type="molecule type" value="Genomic_DNA"/>
</dbReference>
<dbReference type="Proteomes" id="UP000534294">
    <property type="component" value="Unassembled WGS sequence"/>
</dbReference>
<evidence type="ECO:0000313" key="2">
    <source>
        <dbReference type="Proteomes" id="UP000534294"/>
    </source>
</evidence>
<gene>
    <name evidence="1" type="ORF">HNQ64_003519</name>
</gene>
<dbReference type="AlphaFoldDB" id="A0A7W7YN58"/>
<proteinExistence type="predicted"/>
<reference evidence="1 2" key="1">
    <citation type="submission" date="2020-08" db="EMBL/GenBank/DDBJ databases">
        <title>Genomic Encyclopedia of Type Strains, Phase IV (KMG-IV): sequencing the most valuable type-strain genomes for metagenomic binning, comparative biology and taxonomic classification.</title>
        <authorList>
            <person name="Goeker M."/>
        </authorList>
    </citation>
    <scope>NUCLEOTIDE SEQUENCE [LARGE SCALE GENOMIC DNA]</scope>
    <source>
        <strain evidence="1 2">DSM 12251</strain>
    </source>
</reference>
<comment type="caution">
    <text evidence="1">The sequence shown here is derived from an EMBL/GenBank/DDBJ whole genome shotgun (WGS) entry which is preliminary data.</text>
</comment>
<dbReference type="RefSeq" id="WP_184210795.1">
    <property type="nucleotide sequence ID" value="NZ_JACHIF010000007.1"/>
</dbReference>
<keyword evidence="2" id="KW-1185">Reference proteome</keyword>
<name>A0A7W7YN58_9BACT</name>
<sequence>MMSPHSSKAATKLAFFSFIGLTMALFSCKRLEEREPITESRELSQYARKQLVDIRSADRFYDQEAPAEDPNAPQQHPLVWVTPEGWSEKPSSQMRLIDFSFGPNGEGECYLSALPGPAGGLAANINRWRSQIGASSLTDEEIDKLPRKNFLGGPAHFVSVDGSFKGMGDAASAKQDYRLLGLIHQASELTLFIKMTGPKALIEENAAKFDAFCQSVQFRKKAEKIPSH</sequence>
<accession>A0A7W7YN58</accession>